<dbReference type="PANTHER" id="PTHR46880">
    <property type="entry name" value="RAS-ASSOCIATING DOMAIN-CONTAINING PROTEIN"/>
    <property type="match status" value="1"/>
</dbReference>
<accession>A0ABQ9EZG2</accession>
<name>A0ABQ9EZG2_TEGGR</name>
<keyword evidence="3" id="KW-1185">Reference proteome</keyword>
<organism evidence="2 3">
    <name type="scientific">Tegillarca granosa</name>
    <name type="common">Malaysian cockle</name>
    <name type="synonym">Anadara granosa</name>
    <dbReference type="NCBI Taxonomy" id="220873"/>
    <lineage>
        <taxon>Eukaryota</taxon>
        <taxon>Metazoa</taxon>
        <taxon>Spiralia</taxon>
        <taxon>Lophotrochozoa</taxon>
        <taxon>Mollusca</taxon>
        <taxon>Bivalvia</taxon>
        <taxon>Autobranchia</taxon>
        <taxon>Pteriomorphia</taxon>
        <taxon>Arcoida</taxon>
        <taxon>Arcoidea</taxon>
        <taxon>Arcidae</taxon>
        <taxon>Tegillarca</taxon>
    </lineage>
</organism>
<dbReference type="EMBL" id="JARBDR010000640">
    <property type="protein sequence ID" value="KAJ8310549.1"/>
    <property type="molecule type" value="Genomic_DNA"/>
</dbReference>
<dbReference type="InterPro" id="IPR008906">
    <property type="entry name" value="HATC_C_dom"/>
</dbReference>
<comment type="caution">
    <text evidence="2">The sequence shown here is derived from an EMBL/GenBank/DDBJ whole genome shotgun (WGS) entry which is preliminary data.</text>
</comment>
<dbReference type="InterPro" id="IPR012337">
    <property type="entry name" value="RNaseH-like_sf"/>
</dbReference>
<evidence type="ECO:0000313" key="2">
    <source>
        <dbReference type="EMBL" id="KAJ8310549.1"/>
    </source>
</evidence>
<sequence>MRASRAGTAEVQCRASNISRKIENFPFLYMVFFMLDILKVLGNLSLRFQEDNLTLSKLCDSITTASSSFVELKYKKEEIVDAVNTAIDDRFNPMLNDPVIKASIALLDIVSYPEARAELALDGNVELNIVMQHFHAVLGNAWCNIASVGQEFREFKVYVCNHRNTQIHQYFVSNDLKYRCKNFLMLIEILLALPISSSVCERGFSAMKRIKSDWRSSLKPNAENANAQLLKDLHFIRIQELKFIGSGPQAGPSVQDSIQMCSVSKTLKLTD</sequence>
<protein>
    <recommendedName>
        <fullName evidence="1">HAT C-terminal dimerisation domain-containing protein</fullName>
    </recommendedName>
</protein>
<reference evidence="2 3" key="1">
    <citation type="submission" date="2022-12" db="EMBL/GenBank/DDBJ databases">
        <title>Chromosome-level genome of Tegillarca granosa.</title>
        <authorList>
            <person name="Kim J."/>
        </authorList>
    </citation>
    <scope>NUCLEOTIDE SEQUENCE [LARGE SCALE GENOMIC DNA]</scope>
    <source>
        <strain evidence="2">Teg-2019</strain>
        <tissue evidence="2">Adductor muscle</tissue>
    </source>
</reference>
<dbReference type="PANTHER" id="PTHR46880:SF5">
    <property type="entry name" value="DUF4371 DOMAIN-CONTAINING PROTEIN"/>
    <property type="match status" value="1"/>
</dbReference>
<dbReference type="SUPFAM" id="SSF53098">
    <property type="entry name" value="Ribonuclease H-like"/>
    <property type="match status" value="1"/>
</dbReference>
<gene>
    <name evidence="2" type="ORF">KUTeg_012414</name>
</gene>
<proteinExistence type="predicted"/>
<dbReference type="Proteomes" id="UP001217089">
    <property type="component" value="Unassembled WGS sequence"/>
</dbReference>
<evidence type="ECO:0000259" key="1">
    <source>
        <dbReference type="Pfam" id="PF05699"/>
    </source>
</evidence>
<dbReference type="Pfam" id="PF05699">
    <property type="entry name" value="Dimer_Tnp_hAT"/>
    <property type="match status" value="1"/>
</dbReference>
<feature type="domain" description="HAT C-terminal dimerisation" evidence="1">
    <location>
        <begin position="178"/>
        <end position="225"/>
    </location>
</feature>
<evidence type="ECO:0000313" key="3">
    <source>
        <dbReference type="Proteomes" id="UP001217089"/>
    </source>
</evidence>